<evidence type="ECO:0000259" key="2">
    <source>
        <dbReference type="PROSITE" id="PS50011"/>
    </source>
</evidence>
<evidence type="ECO:0000256" key="1">
    <source>
        <dbReference type="SAM" id="Phobius"/>
    </source>
</evidence>
<dbReference type="AlphaFoldDB" id="A0A397JTI4"/>
<organism evidence="3 4">
    <name type="scientific">Diversispora epigaea</name>
    <dbReference type="NCBI Taxonomy" id="1348612"/>
    <lineage>
        <taxon>Eukaryota</taxon>
        <taxon>Fungi</taxon>
        <taxon>Fungi incertae sedis</taxon>
        <taxon>Mucoromycota</taxon>
        <taxon>Glomeromycotina</taxon>
        <taxon>Glomeromycetes</taxon>
        <taxon>Diversisporales</taxon>
        <taxon>Diversisporaceae</taxon>
        <taxon>Diversispora</taxon>
    </lineage>
</organism>
<dbReference type="GO" id="GO:0005524">
    <property type="term" value="F:ATP binding"/>
    <property type="evidence" value="ECO:0007669"/>
    <property type="project" value="InterPro"/>
</dbReference>
<protein>
    <recommendedName>
        <fullName evidence="2">Protein kinase domain-containing protein</fullName>
    </recommendedName>
</protein>
<proteinExistence type="predicted"/>
<name>A0A397JTI4_9GLOM</name>
<dbReference type="Pfam" id="PF00069">
    <property type="entry name" value="Pkinase"/>
    <property type="match status" value="1"/>
</dbReference>
<dbReference type="InterPro" id="IPR000719">
    <property type="entry name" value="Prot_kinase_dom"/>
</dbReference>
<evidence type="ECO:0000313" key="4">
    <source>
        <dbReference type="Proteomes" id="UP000266861"/>
    </source>
</evidence>
<feature type="transmembrane region" description="Helical" evidence="1">
    <location>
        <begin position="21"/>
        <end position="42"/>
    </location>
</feature>
<keyword evidence="1" id="KW-1133">Transmembrane helix</keyword>
<accession>A0A397JTI4</accession>
<gene>
    <name evidence="3" type="ORF">Glove_15g23</name>
</gene>
<comment type="caution">
    <text evidence="3">The sequence shown here is derived from an EMBL/GenBank/DDBJ whole genome shotgun (WGS) entry which is preliminary data.</text>
</comment>
<keyword evidence="4" id="KW-1185">Reference proteome</keyword>
<dbReference type="EMBL" id="PQFF01000013">
    <property type="protein sequence ID" value="RHZ89376.1"/>
    <property type="molecule type" value="Genomic_DNA"/>
</dbReference>
<dbReference type="OrthoDB" id="6718656at2759"/>
<dbReference type="SUPFAM" id="SSF56112">
    <property type="entry name" value="Protein kinase-like (PK-like)"/>
    <property type="match status" value="1"/>
</dbReference>
<reference evidence="3 4" key="1">
    <citation type="submission" date="2018-08" db="EMBL/GenBank/DDBJ databases">
        <title>Genome and evolution of the arbuscular mycorrhizal fungus Diversispora epigaea (formerly Glomus versiforme) and its bacterial endosymbionts.</title>
        <authorList>
            <person name="Sun X."/>
            <person name="Fei Z."/>
            <person name="Harrison M."/>
        </authorList>
    </citation>
    <scope>NUCLEOTIDE SEQUENCE [LARGE SCALE GENOMIC DNA]</scope>
    <source>
        <strain evidence="3 4">IT104</strain>
    </source>
</reference>
<dbReference type="Gene3D" id="1.10.510.10">
    <property type="entry name" value="Transferase(Phosphotransferase) domain 1"/>
    <property type="match status" value="1"/>
</dbReference>
<dbReference type="InterPro" id="IPR011009">
    <property type="entry name" value="Kinase-like_dom_sf"/>
</dbReference>
<evidence type="ECO:0000313" key="3">
    <source>
        <dbReference type="EMBL" id="RHZ89376.1"/>
    </source>
</evidence>
<dbReference type="PROSITE" id="PS50011">
    <property type="entry name" value="PROTEIN_KINASE_DOM"/>
    <property type="match status" value="1"/>
</dbReference>
<sequence length="133" mass="15214">MPYIAPEVLSGDEEYTKAADVYSYGIIACEMITGYIPIYHMIKIYDYLREGKTEEFSENQESTNTAITTPLNYQTHPQAIYTSRFNFSNLTKPKNEENFERELEKLTKSMSNLCPNTSCESDSFISSADSNDK</sequence>
<keyword evidence="1" id="KW-0472">Membrane</keyword>
<keyword evidence="1" id="KW-0812">Transmembrane</keyword>
<dbReference type="GO" id="GO:0004672">
    <property type="term" value="F:protein kinase activity"/>
    <property type="evidence" value="ECO:0007669"/>
    <property type="project" value="InterPro"/>
</dbReference>
<feature type="domain" description="Protein kinase" evidence="2">
    <location>
        <begin position="1"/>
        <end position="133"/>
    </location>
</feature>
<dbReference type="Proteomes" id="UP000266861">
    <property type="component" value="Unassembled WGS sequence"/>
</dbReference>